<dbReference type="InParanoid" id="D2UYV7"/>
<dbReference type="RefSeq" id="XP_002682587.1">
    <property type="nucleotide sequence ID" value="XM_002682541.1"/>
</dbReference>
<feature type="transmembrane region" description="Helical" evidence="1">
    <location>
        <begin position="12"/>
        <end position="36"/>
    </location>
</feature>
<proteinExistence type="predicted"/>
<evidence type="ECO:0000313" key="3">
    <source>
        <dbReference type="Proteomes" id="UP000006671"/>
    </source>
</evidence>
<keyword evidence="1" id="KW-0812">Transmembrane</keyword>
<keyword evidence="1" id="KW-0472">Membrane</keyword>
<gene>
    <name evidence="2" type="ORF">NAEGRDRAFT_61718</name>
</gene>
<dbReference type="VEuPathDB" id="AmoebaDB:NAEGRDRAFT_61718"/>
<accession>D2UYV7</accession>
<protein>
    <submittedName>
        <fullName evidence="2">Predicted protein</fullName>
    </submittedName>
</protein>
<keyword evidence="1" id="KW-1133">Transmembrane helix</keyword>
<organism evidence="3">
    <name type="scientific">Naegleria gruberi</name>
    <name type="common">Amoeba</name>
    <dbReference type="NCBI Taxonomy" id="5762"/>
    <lineage>
        <taxon>Eukaryota</taxon>
        <taxon>Discoba</taxon>
        <taxon>Heterolobosea</taxon>
        <taxon>Tetramitia</taxon>
        <taxon>Eutetramitia</taxon>
        <taxon>Vahlkampfiidae</taxon>
        <taxon>Naegleria</taxon>
    </lineage>
</organism>
<dbReference type="EMBL" id="GG738846">
    <property type="protein sequence ID" value="EFC49843.1"/>
    <property type="molecule type" value="Genomic_DNA"/>
</dbReference>
<dbReference type="OMA" id="PNMENEY"/>
<dbReference type="OrthoDB" id="10345742at2759"/>
<evidence type="ECO:0000256" key="1">
    <source>
        <dbReference type="SAM" id="Phobius"/>
    </source>
</evidence>
<name>D2UYV7_NAEGR</name>
<reference evidence="2 3" key="1">
    <citation type="journal article" date="2010" name="Cell">
        <title>The genome of Naegleria gruberi illuminates early eukaryotic versatility.</title>
        <authorList>
            <person name="Fritz-Laylin L.K."/>
            <person name="Prochnik S.E."/>
            <person name="Ginger M.L."/>
            <person name="Dacks J.B."/>
            <person name="Carpenter M.L."/>
            <person name="Field M.C."/>
            <person name="Kuo A."/>
            <person name="Paredez A."/>
            <person name="Chapman J."/>
            <person name="Pham J."/>
            <person name="Shu S."/>
            <person name="Neupane R."/>
            <person name="Cipriano M."/>
            <person name="Mancuso J."/>
            <person name="Tu H."/>
            <person name="Salamov A."/>
            <person name="Lindquist E."/>
            <person name="Shapiro H."/>
            <person name="Lucas S."/>
            <person name="Grigoriev I.V."/>
            <person name="Cande W.Z."/>
            <person name="Fulton C."/>
            <person name="Rokhsar D.S."/>
            <person name="Dawson S.C."/>
        </authorList>
    </citation>
    <scope>NUCLEOTIDE SEQUENCE [LARGE SCALE GENOMIC DNA]</scope>
    <source>
        <strain evidence="2 3">NEG-M</strain>
    </source>
</reference>
<feature type="transmembrane region" description="Helical" evidence="1">
    <location>
        <begin position="149"/>
        <end position="177"/>
    </location>
</feature>
<dbReference type="AlphaFoldDB" id="D2UYV7"/>
<dbReference type="Proteomes" id="UP000006671">
    <property type="component" value="Unassembled WGS sequence"/>
</dbReference>
<sequence length="204" mass="23636">MQKLYHLRNIILGSILGVTILMGIFSVMFGMASIFYQDKYEFNEERLCTVIDPRVECYRHCTTGAVGEENCLVYCKAIVRVHPDDDVGYCLDEPECVHKSTQPRNRTTLEFTEHDSFYEYDIHSNVTCYLNEHQTNAASYQIHSSFKSIANFVAIGLGLISLVFLAVFVIGFISTFIHRILPHHWQFKAHHQHHDEDEDNKNFL</sequence>
<dbReference type="KEGG" id="ngr:NAEGRDRAFT_61718"/>
<dbReference type="GeneID" id="8852679"/>
<keyword evidence="3" id="KW-1185">Reference proteome</keyword>
<evidence type="ECO:0000313" key="2">
    <source>
        <dbReference type="EMBL" id="EFC49843.1"/>
    </source>
</evidence>